<dbReference type="InterPro" id="IPR029063">
    <property type="entry name" value="SAM-dependent_MTases_sf"/>
</dbReference>
<accession>A0A9N9KTB9</accession>
<dbReference type="AlphaFoldDB" id="A0A9N9KTB9"/>
<dbReference type="PANTHER" id="PTHR43591">
    <property type="entry name" value="METHYLTRANSFERASE"/>
    <property type="match status" value="1"/>
</dbReference>
<keyword evidence="3" id="KW-1185">Reference proteome</keyword>
<dbReference type="OrthoDB" id="2013972at2759"/>
<evidence type="ECO:0008006" key="4">
    <source>
        <dbReference type="Google" id="ProtNLM"/>
    </source>
</evidence>
<feature type="compositionally biased region" description="Low complexity" evidence="1">
    <location>
        <begin position="48"/>
        <end position="60"/>
    </location>
</feature>
<dbReference type="PANTHER" id="PTHR43591:SF102">
    <property type="entry name" value="S-ADENOSYL-L-METHIONINE-DEPENDENT METHYLTRANSFERASE"/>
    <property type="match status" value="1"/>
</dbReference>
<proteinExistence type="predicted"/>
<dbReference type="Pfam" id="PF13489">
    <property type="entry name" value="Methyltransf_23"/>
    <property type="match status" value="1"/>
</dbReference>
<dbReference type="SUPFAM" id="SSF53335">
    <property type="entry name" value="S-adenosyl-L-methionine-dependent methyltransferases"/>
    <property type="match status" value="1"/>
</dbReference>
<sequence>MDPKGTEQAANAPPQQPTPAGNSGILSSSHQVAVGVKSQDTPALKEGSSSPLSAESNNSNATDTAQQFYEAQHGFRSQETYPEPHVDESAGQVNRMIDQPANSIVQRRDDVVLPDDNYYPSSLHVDSEMSDSDSAIGSDIQSSTMSLRSSIYETIMENGRSYHKYKEGQYFLPNDDVEQERLNLQHHLWTLTLDGRLHIAPTDNPHRVLDIGTGTGSWALEYAERNPAATVIGTDLSPIQPEYVPPNCQFEIDDAEDEWTYSAPFDFIHGRMLFTCFQNPAQVFKRAYDALSPGGYFEVQDIVFDLMSIDGTADGTAIQAWNRKVVSGAAKIGRDWTCTLKYAQFMRDAGFEGVTERNAKWPSNTWPKGKTQKLMGMWSMANFLEGLPSISMAIMTRAHGMSREEVEVGMVEVRNNIKDKNIHGYVPVVVVYGRKPYGAETRGMSM</sequence>
<dbReference type="GO" id="GO:0008168">
    <property type="term" value="F:methyltransferase activity"/>
    <property type="evidence" value="ECO:0007669"/>
    <property type="project" value="TreeGrafter"/>
</dbReference>
<dbReference type="CDD" id="cd02440">
    <property type="entry name" value="AdoMet_MTases"/>
    <property type="match status" value="1"/>
</dbReference>
<name>A0A9N9KTB9_9HELO</name>
<feature type="region of interest" description="Disordered" evidence="1">
    <location>
        <begin position="1"/>
        <end position="62"/>
    </location>
</feature>
<protein>
    <recommendedName>
        <fullName evidence="4">S-adenosyl-L-methionine-dependent methyltransferase</fullName>
    </recommendedName>
</protein>
<organism evidence="2 3">
    <name type="scientific">Hymenoscyphus fraxineus</name>
    <dbReference type="NCBI Taxonomy" id="746836"/>
    <lineage>
        <taxon>Eukaryota</taxon>
        <taxon>Fungi</taxon>
        <taxon>Dikarya</taxon>
        <taxon>Ascomycota</taxon>
        <taxon>Pezizomycotina</taxon>
        <taxon>Leotiomycetes</taxon>
        <taxon>Helotiales</taxon>
        <taxon>Helotiaceae</taxon>
        <taxon>Hymenoscyphus</taxon>
    </lineage>
</organism>
<dbReference type="Proteomes" id="UP000696280">
    <property type="component" value="Unassembled WGS sequence"/>
</dbReference>
<evidence type="ECO:0000256" key="1">
    <source>
        <dbReference type="SAM" id="MobiDB-lite"/>
    </source>
</evidence>
<comment type="caution">
    <text evidence="2">The sequence shown here is derived from an EMBL/GenBank/DDBJ whole genome shotgun (WGS) entry which is preliminary data.</text>
</comment>
<gene>
    <name evidence="2" type="ORF">HYFRA_00009991</name>
</gene>
<evidence type="ECO:0000313" key="2">
    <source>
        <dbReference type="EMBL" id="CAG8953534.1"/>
    </source>
</evidence>
<dbReference type="Gene3D" id="3.40.50.150">
    <property type="entry name" value="Vaccinia Virus protein VP39"/>
    <property type="match status" value="1"/>
</dbReference>
<reference evidence="2" key="1">
    <citation type="submission" date="2021-07" db="EMBL/GenBank/DDBJ databases">
        <authorList>
            <person name="Durling M."/>
        </authorList>
    </citation>
    <scope>NUCLEOTIDE SEQUENCE</scope>
</reference>
<evidence type="ECO:0000313" key="3">
    <source>
        <dbReference type="Proteomes" id="UP000696280"/>
    </source>
</evidence>
<dbReference type="EMBL" id="CAJVRL010000051">
    <property type="protein sequence ID" value="CAG8953534.1"/>
    <property type="molecule type" value="Genomic_DNA"/>
</dbReference>